<sequence length="125" mass="13973">MIFLLMMKCVGRVYTGRLAQVRSGVGTLSLVTPINVSLQNWKPPRTGGCQLDLAVHTGKTESHAVAQAGVQWHDLRSLQPPLPWFKRFSCLSLPSSWDYKHAPPCLANICILSRDRVSPCWPCWS</sequence>
<dbReference type="PANTHER" id="PTHR46254">
    <property type="entry name" value="PROTEIN GVQW1-RELATED"/>
    <property type="match status" value="1"/>
</dbReference>
<accession>A0A8C9HFQ0</accession>
<dbReference type="AlphaFoldDB" id="A0A8C9HFQ0"/>
<name>A0A8C9HFQ0_9PRIM</name>
<reference evidence="1" key="1">
    <citation type="submission" date="2025-08" db="UniProtKB">
        <authorList>
            <consortium name="Ensembl"/>
        </authorList>
    </citation>
    <scope>IDENTIFICATION</scope>
</reference>
<dbReference type="Ensembl" id="ENSPTET00000023644.1">
    <property type="protein sequence ID" value="ENSPTEP00000015904.1"/>
    <property type="gene ID" value="ENSPTEG00000017536.1"/>
</dbReference>
<organism evidence="1 2">
    <name type="scientific">Piliocolobus tephrosceles</name>
    <name type="common">Ugandan red Colobus</name>
    <dbReference type="NCBI Taxonomy" id="591936"/>
    <lineage>
        <taxon>Eukaryota</taxon>
        <taxon>Metazoa</taxon>
        <taxon>Chordata</taxon>
        <taxon>Craniata</taxon>
        <taxon>Vertebrata</taxon>
        <taxon>Euteleostomi</taxon>
        <taxon>Mammalia</taxon>
        <taxon>Eutheria</taxon>
        <taxon>Euarchontoglires</taxon>
        <taxon>Primates</taxon>
        <taxon>Haplorrhini</taxon>
        <taxon>Catarrhini</taxon>
        <taxon>Cercopithecidae</taxon>
        <taxon>Colobinae</taxon>
        <taxon>Piliocolobus</taxon>
    </lineage>
</organism>
<proteinExistence type="predicted"/>
<keyword evidence="2" id="KW-1185">Reference proteome</keyword>
<protein>
    <submittedName>
        <fullName evidence="1">Uncharacterized protein</fullName>
    </submittedName>
</protein>
<evidence type="ECO:0000313" key="1">
    <source>
        <dbReference type="Ensembl" id="ENSPTEP00000015904.1"/>
    </source>
</evidence>
<evidence type="ECO:0000313" key="2">
    <source>
        <dbReference type="Proteomes" id="UP000694416"/>
    </source>
</evidence>
<dbReference type="PANTHER" id="PTHR46254:SF6">
    <property type="entry name" value="HIGH MOBILITY GROUP AT-HOOK 2"/>
    <property type="match status" value="1"/>
</dbReference>
<reference evidence="1" key="2">
    <citation type="submission" date="2025-09" db="UniProtKB">
        <authorList>
            <consortium name="Ensembl"/>
        </authorList>
    </citation>
    <scope>IDENTIFICATION</scope>
</reference>
<dbReference type="Proteomes" id="UP000694416">
    <property type="component" value="Unplaced"/>
</dbReference>